<evidence type="ECO:0000313" key="3">
    <source>
        <dbReference type="EMBL" id="CDP11712.1"/>
    </source>
</evidence>
<sequence>MVQLRALLTLLALFLLFCSSSAHSAAAGVHRRAQGKHGRQQKRPRFNHGSFRGPQKHLLDPTAENPFVFSKLAV</sequence>
<dbReference type="OMA" id="RKTWMNH"/>
<dbReference type="EMBL" id="HG739143">
    <property type="protein sequence ID" value="CDP11712.1"/>
    <property type="molecule type" value="Genomic_DNA"/>
</dbReference>
<feature type="region of interest" description="Disordered" evidence="1">
    <location>
        <begin position="28"/>
        <end position="61"/>
    </location>
</feature>
<dbReference type="Gramene" id="CDP11712">
    <property type="protein sequence ID" value="CDP11712"/>
    <property type="gene ID" value="GSCOC_T00034180001"/>
</dbReference>
<proteinExistence type="predicted"/>
<dbReference type="InParanoid" id="A0A068UTW4"/>
<reference evidence="4" key="1">
    <citation type="journal article" date="2014" name="Science">
        <title>The coffee genome provides insight into the convergent evolution of caffeine biosynthesis.</title>
        <authorList>
            <person name="Denoeud F."/>
            <person name="Carretero-Paulet L."/>
            <person name="Dereeper A."/>
            <person name="Droc G."/>
            <person name="Guyot R."/>
            <person name="Pietrella M."/>
            <person name="Zheng C."/>
            <person name="Alberti A."/>
            <person name="Anthony F."/>
            <person name="Aprea G."/>
            <person name="Aury J.M."/>
            <person name="Bento P."/>
            <person name="Bernard M."/>
            <person name="Bocs S."/>
            <person name="Campa C."/>
            <person name="Cenci A."/>
            <person name="Combes M.C."/>
            <person name="Crouzillat D."/>
            <person name="Da Silva C."/>
            <person name="Daddiego L."/>
            <person name="De Bellis F."/>
            <person name="Dussert S."/>
            <person name="Garsmeur O."/>
            <person name="Gayraud T."/>
            <person name="Guignon V."/>
            <person name="Jahn K."/>
            <person name="Jamilloux V."/>
            <person name="Joet T."/>
            <person name="Labadie K."/>
            <person name="Lan T."/>
            <person name="Leclercq J."/>
            <person name="Lepelley M."/>
            <person name="Leroy T."/>
            <person name="Li L.T."/>
            <person name="Librado P."/>
            <person name="Lopez L."/>
            <person name="Munoz A."/>
            <person name="Noel B."/>
            <person name="Pallavicini A."/>
            <person name="Perrotta G."/>
            <person name="Poncet V."/>
            <person name="Pot D."/>
            <person name="Priyono X."/>
            <person name="Rigoreau M."/>
            <person name="Rouard M."/>
            <person name="Rozas J."/>
            <person name="Tranchant-Dubreuil C."/>
            <person name="VanBuren R."/>
            <person name="Zhang Q."/>
            <person name="Andrade A.C."/>
            <person name="Argout X."/>
            <person name="Bertrand B."/>
            <person name="de Kochko A."/>
            <person name="Graziosi G."/>
            <person name="Henry R.J."/>
            <person name="Jayarama X."/>
            <person name="Ming R."/>
            <person name="Nagai C."/>
            <person name="Rounsley S."/>
            <person name="Sankoff D."/>
            <person name="Giuliano G."/>
            <person name="Albert V.A."/>
            <person name="Wincker P."/>
            <person name="Lashermes P."/>
        </authorList>
    </citation>
    <scope>NUCLEOTIDE SEQUENCE [LARGE SCALE GENOMIC DNA]</scope>
    <source>
        <strain evidence="4">cv. DH200-94</strain>
    </source>
</reference>
<name>A0A068UTW4_COFCA</name>
<evidence type="ECO:0000256" key="1">
    <source>
        <dbReference type="SAM" id="MobiDB-lite"/>
    </source>
</evidence>
<gene>
    <name evidence="3" type="ORF">GSCOC_T00034180001</name>
</gene>
<evidence type="ECO:0000256" key="2">
    <source>
        <dbReference type="SAM" id="SignalP"/>
    </source>
</evidence>
<protein>
    <submittedName>
        <fullName evidence="3">Uncharacterized protein</fullName>
    </submittedName>
</protein>
<accession>A0A068UTW4</accession>
<feature type="chain" id="PRO_5001655099" evidence="2">
    <location>
        <begin position="23"/>
        <end position="74"/>
    </location>
</feature>
<organism evidence="3 4">
    <name type="scientific">Coffea canephora</name>
    <name type="common">Robusta coffee</name>
    <dbReference type="NCBI Taxonomy" id="49390"/>
    <lineage>
        <taxon>Eukaryota</taxon>
        <taxon>Viridiplantae</taxon>
        <taxon>Streptophyta</taxon>
        <taxon>Embryophyta</taxon>
        <taxon>Tracheophyta</taxon>
        <taxon>Spermatophyta</taxon>
        <taxon>Magnoliopsida</taxon>
        <taxon>eudicotyledons</taxon>
        <taxon>Gunneridae</taxon>
        <taxon>Pentapetalae</taxon>
        <taxon>asterids</taxon>
        <taxon>lamiids</taxon>
        <taxon>Gentianales</taxon>
        <taxon>Rubiaceae</taxon>
        <taxon>Ixoroideae</taxon>
        <taxon>Gardenieae complex</taxon>
        <taxon>Bertiereae - Coffeeae clade</taxon>
        <taxon>Coffeeae</taxon>
        <taxon>Coffea</taxon>
    </lineage>
</organism>
<dbReference type="AlphaFoldDB" id="A0A068UTW4"/>
<feature type="signal peptide" evidence="2">
    <location>
        <begin position="1"/>
        <end position="22"/>
    </location>
</feature>
<dbReference type="OrthoDB" id="1696886at2759"/>
<dbReference type="Proteomes" id="UP000295252">
    <property type="component" value="Chromosome X"/>
</dbReference>
<keyword evidence="4" id="KW-1185">Reference proteome</keyword>
<evidence type="ECO:0000313" key="4">
    <source>
        <dbReference type="Proteomes" id="UP000295252"/>
    </source>
</evidence>
<feature type="compositionally biased region" description="Basic residues" evidence="1">
    <location>
        <begin position="29"/>
        <end position="46"/>
    </location>
</feature>
<keyword evidence="2" id="KW-0732">Signal</keyword>